<dbReference type="PANTHER" id="PTHR47810:SF1">
    <property type="entry name" value="DNA LIGASE B"/>
    <property type="match status" value="1"/>
</dbReference>
<evidence type="ECO:0000313" key="8">
    <source>
        <dbReference type="EMBL" id="KVX02321.1"/>
    </source>
</evidence>
<dbReference type="Gene3D" id="3.30.1490.70">
    <property type="match status" value="1"/>
</dbReference>
<evidence type="ECO:0000256" key="5">
    <source>
        <dbReference type="ARBA" id="ARBA00023204"/>
    </source>
</evidence>
<keyword evidence="4" id="KW-0227">DNA damage</keyword>
<comment type="catalytic activity">
    <reaction evidence="6">
        <text>ATP + (deoxyribonucleotide)n-3'-hydroxyl + 5'-phospho-(deoxyribonucleotide)m = (deoxyribonucleotide)n+m + AMP + diphosphate.</text>
        <dbReference type="EC" id="6.5.1.1"/>
    </reaction>
</comment>
<dbReference type="InterPro" id="IPR012310">
    <property type="entry name" value="DNA_ligase_ATP-dep_cent"/>
</dbReference>
<reference evidence="8 9" key="1">
    <citation type="submission" date="2016-01" db="EMBL/GenBank/DDBJ databases">
        <title>Draft genome of the antarctic isolate Shewanella frigidimarina Ag06-30.</title>
        <authorList>
            <person name="Parmeciano Di Noto G."/>
            <person name="Vazquez S."/>
            <person name="Mac Cormack W."/>
            <person name="Iriarte A."/>
            <person name="Quiroga C."/>
        </authorList>
    </citation>
    <scope>NUCLEOTIDE SEQUENCE [LARGE SCALE GENOMIC DNA]</scope>
    <source>
        <strain evidence="8 9">Ag06-30</strain>
    </source>
</reference>
<dbReference type="Gene3D" id="2.40.50.140">
    <property type="entry name" value="Nucleic acid-binding proteins"/>
    <property type="match status" value="1"/>
</dbReference>
<proteinExistence type="predicted"/>
<keyword evidence="3" id="KW-0235">DNA replication</keyword>
<organism evidence="8">
    <name type="scientific">Shewanella frigidimarina</name>
    <dbReference type="NCBI Taxonomy" id="56812"/>
    <lineage>
        <taxon>Bacteria</taxon>
        <taxon>Pseudomonadati</taxon>
        <taxon>Pseudomonadota</taxon>
        <taxon>Gammaproteobacteria</taxon>
        <taxon>Alteromonadales</taxon>
        <taxon>Shewanellaceae</taxon>
        <taxon>Shewanella</taxon>
    </lineage>
</organism>
<dbReference type="CDD" id="cd07896">
    <property type="entry name" value="Adenylation_kDNA_ligase_like"/>
    <property type="match status" value="1"/>
</dbReference>
<sequence length="282" mass="31702">MCKLPYLFILVIISLHCFTIKSEVLSIPPIQLATKYQQDIDVTEYLVSEKLDGVRGYWDGSNMLTRSGRKVALPLSFTFGFPDTAIDGELWLGHNRFEDISALVRRQQVPDKEWQEVKFMMFDLPRHSGPFIERYLAMKILAKQTASIHLQVIKQEPVASTEALFTLLDSIVNAGGEGLMLHYQQAHYAVGRSEYIVKLKPKYDAEAVVIGHTEGKGKYRGKLGALIVKTPAGIVFNIGSGLSDKQRENPPLVGSTITYQYLGLTQKGTPRFATFLRQRPPQ</sequence>
<comment type="cofactor">
    <cofactor evidence="1">
        <name>a divalent metal cation</name>
        <dbReference type="ChEBI" id="CHEBI:60240"/>
    </cofactor>
</comment>
<dbReference type="Proteomes" id="UP000055702">
    <property type="component" value="Unassembled WGS sequence"/>
</dbReference>
<protein>
    <submittedName>
        <fullName evidence="8">ATP-dependent DNA ligase</fullName>
    </submittedName>
</protein>
<dbReference type="NCBIfam" id="NF006592">
    <property type="entry name" value="PRK09125.1"/>
    <property type="match status" value="1"/>
</dbReference>
<dbReference type="PROSITE" id="PS50160">
    <property type="entry name" value="DNA_LIGASE_A3"/>
    <property type="match status" value="1"/>
</dbReference>
<dbReference type="RefSeq" id="WP_059745524.1">
    <property type="nucleotide sequence ID" value="NZ_LRDC01000015.1"/>
</dbReference>
<keyword evidence="2 8" id="KW-0436">Ligase</keyword>
<dbReference type="AlphaFoldDB" id="A0A106C152"/>
<accession>A0A106C152</accession>
<dbReference type="GO" id="GO:0006260">
    <property type="term" value="P:DNA replication"/>
    <property type="evidence" value="ECO:0007669"/>
    <property type="project" value="UniProtKB-KW"/>
</dbReference>
<dbReference type="InterPro" id="IPR050326">
    <property type="entry name" value="NAD_dep_DNA_ligaseB"/>
</dbReference>
<evidence type="ECO:0000313" key="9">
    <source>
        <dbReference type="Proteomes" id="UP000055702"/>
    </source>
</evidence>
<evidence type="ECO:0000256" key="4">
    <source>
        <dbReference type="ARBA" id="ARBA00022763"/>
    </source>
</evidence>
<dbReference type="CDD" id="cd08041">
    <property type="entry name" value="OBF_kDNA_ligase_like"/>
    <property type="match status" value="1"/>
</dbReference>
<dbReference type="GO" id="GO:0006281">
    <property type="term" value="P:DNA repair"/>
    <property type="evidence" value="ECO:0007669"/>
    <property type="project" value="UniProtKB-KW"/>
</dbReference>
<dbReference type="GO" id="GO:0005524">
    <property type="term" value="F:ATP binding"/>
    <property type="evidence" value="ECO:0007669"/>
    <property type="project" value="InterPro"/>
</dbReference>
<dbReference type="InterPro" id="IPR012340">
    <property type="entry name" value="NA-bd_OB-fold"/>
</dbReference>
<evidence type="ECO:0000256" key="1">
    <source>
        <dbReference type="ARBA" id="ARBA00001968"/>
    </source>
</evidence>
<dbReference type="SUPFAM" id="SSF50249">
    <property type="entry name" value="Nucleic acid-binding proteins"/>
    <property type="match status" value="1"/>
</dbReference>
<evidence type="ECO:0000256" key="6">
    <source>
        <dbReference type="ARBA" id="ARBA00034003"/>
    </source>
</evidence>
<dbReference type="GO" id="GO:0003910">
    <property type="term" value="F:DNA ligase (ATP) activity"/>
    <property type="evidence" value="ECO:0007669"/>
    <property type="project" value="UniProtKB-EC"/>
</dbReference>
<dbReference type="Pfam" id="PF14743">
    <property type="entry name" value="DNA_ligase_OB_2"/>
    <property type="match status" value="1"/>
</dbReference>
<feature type="domain" description="ATP-dependent DNA ligase family profile" evidence="7">
    <location>
        <begin position="130"/>
        <end position="228"/>
    </location>
</feature>
<evidence type="ECO:0000259" key="7">
    <source>
        <dbReference type="PROSITE" id="PS50160"/>
    </source>
</evidence>
<dbReference type="InterPro" id="IPR029319">
    <property type="entry name" value="DNA_ligase_OB"/>
</dbReference>
<name>A0A106C152_SHEFR</name>
<dbReference type="PANTHER" id="PTHR47810">
    <property type="entry name" value="DNA LIGASE"/>
    <property type="match status" value="1"/>
</dbReference>
<dbReference type="Gene3D" id="3.30.470.30">
    <property type="entry name" value="DNA ligase/mRNA capping enzyme"/>
    <property type="match status" value="1"/>
</dbReference>
<comment type="caution">
    <text evidence="8">The sequence shown here is derived from an EMBL/GenBank/DDBJ whole genome shotgun (WGS) entry which is preliminary data.</text>
</comment>
<gene>
    <name evidence="8" type="ORF">AWJ07_15245</name>
</gene>
<evidence type="ECO:0000256" key="2">
    <source>
        <dbReference type="ARBA" id="ARBA00022598"/>
    </source>
</evidence>
<evidence type="ECO:0000256" key="3">
    <source>
        <dbReference type="ARBA" id="ARBA00022705"/>
    </source>
</evidence>
<dbReference type="GO" id="GO:0006310">
    <property type="term" value="P:DNA recombination"/>
    <property type="evidence" value="ECO:0007669"/>
    <property type="project" value="InterPro"/>
</dbReference>
<dbReference type="EMBL" id="LRDC01000015">
    <property type="protein sequence ID" value="KVX02321.1"/>
    <property type="molecule type" value="Genomic_DNA"/>
</dbReference>
<keyword evidence="5" id="KW-0234">DNA repair</keyword>
<dbReference type="SUPFAM" id="SSF56091">
    <property type="entry name" value="DNA ligase/mRNA capping enzyme, catalytic domain"/>
    <property type="match status" value="1"/>
</dbReference>